<evidence type="ECO:0000256" key="1">
    <source>
        <dbReference type="ARBA" id="ARBA00002332"/>
    </source>
</evidence>
<keyword evidence="6 8" id="KW-0067">ATP-binding</keyword>
<evidence type="ECO:0000256" key="4">
    <source>
        <dbReference type="ARBA" id="ARBA00022749"/>
    </source>
</evidence>
<accession>A0A3G3IEK4</accession>
<dbReference type="GO" id="GO:0005829">
    <property type="term" value="C:cytosol"/>
    <property type="evidence" value="ECO:0007669"/>
    <property type="project" value="TreeGrafter"/>
</dbReference>
<comment type="subunit">
    <text evidence="8">Heterodimer composed of a glutamine amidotransferase subunit (A) and a GMP-binding subunit (B).</text>
</comment>
<evidence type="ECO:0000256" key="8">
    <source>
        <dbReference type="HAMAP-Rule" id="MF_01510"/>
    </source>
</evidence>
<comment type="catalytic activity">
    <reaction evidence="8">
        <text>XMP + L-glutamine + ATP + H2O = GMP + L-glutamate + AMP + diphosphate + 2 H(+)</text>
        <dbReference type="Rhea" id="RHEA:11680"/>
        <dbReference type="ChEBI" id="CHEBI:15377"/>
        <dbReference type="ChEBI" id="CHEBI:15378"/>
        <dbReference type="ChEBI" id="CHEBI:29985"/>
        <dbReference type="ChEBI" id="CHEBI:30616"/>
        <dbReference type="ChEBI" id="CHEBI:33019"/>
        <dbReference type="ChEBI" id="CHEBI:57464"/>
        <dbReference type="ChEBI" id="CHEBI:58115"/>
        <dbReference type="ChEBI" id="CHEBI:58359"/>
        <dbReference type="ChEBI" id="CHEBI:456215"/>
        <dbReference type="EC" id="6.3.5.2"/>
    </reaction>
</comment>
<dbReference type="InterPro" id="IPR004739">
    <property type="entry name" value="GMP_synth_GATase"/>
</dbReference>
<dbReference type="EC" id="6.3.5.2" evidence="8"/>
<evidence type="ECO:0000256" key="7">
    <source>
        <dbReference type="ARBA" id="ARBA00022962"/>
    </source>
</evidence>
<dbReference type="SUPFAM" id="SSF52317">
    <property type="entry name" value="Class I glutamine amidotransferase-like"/>
    <property type="match status" value="1"/>
</dbReference>
<dbReference type="PANTHER" id="PTHR11922">
    <property type="entry name" value="GMP SYNTHASE-RELATED"/>
    <property type="match status" value="1"/>
</dbReference>
<keyword evidence="2 8" id="KW-0436">Ligase</keyword>
<keyword evidence="4 8" id="KW-0332">GMP biosynthesis</keyword>
<feature type="domain" description="Glutamine amidotransferase" evidence="9">
    <location>
        <begin position="5"/>
        <end position="183"/>
    </location>
</feature>
<dbReference type="HAMAP" id="MF_01510">
    <property type="entry name" value="GMP_synthase_A"/>
    <property type="match status" value="1"/>
</dbReference>
<keyword evidence="7 8" id="KW-0315">Glutamine amidotransferase</keyword>
<organism evidence="10 11">
    <name type="scientific">Methanomethylophilus alvi</name>
    <dbReference type="NCBI Taxonomy" id="1291540"/>
    <lineage>
        <taxon>Archaea</taxon>
        <taxon>Methanobacteriati</taxon>
        <taxon>Thermoplasmatota</taxon>
        <taxon>Thermoplasmata</taxon>
        <taxon>Methanomassiliicoccales</taxon>
        <taxon>Methanomethylophilaceae</taxon>
        <taxon>Methanomethylophilus</taxon>
    </lineage>
</organism>
<dbReference type="InterPro" id="IPR029062">
    <property type="entry name" value="Class_I_gatase-like"/>
</dbReference>
<dbReference type="EMBL" id="CP017686">
    <property type="protein sequence ID" value="AYQ54240.1"/>
    <property type="molecule type" value="Genomic_DNA"/>
</dbReference>
<keyword evidence="5 8" id="KW-0658">Purine biosynthesis</keyword>
<dbReference type="PRINTS" id="PR00097">
    <property type="entry name" value="ANTSNTHASEII"/>
</dbReference>
<dbReference type="Pfam" id="PF00117">
    <property type="entry name" value="GATase"/>
    <property type="match status" value="1"/>
</dbReference>
<dbReference type="GeneID" id="41320840"/>
<dbReference type="Proteomes" id="UP000273278">
    <property type="component" value="Chromosome"/>
</dbReference>
<dbReference type="NCBIfam" id="NF001975">
    <property type="entry name" value="PRK00758.1"/>
    <property type="match status" value="1"/>
</dbReference>
<comment type="function">
    <text evidence="1 8">Catalyzes the synthesis of GMP from XMP.</text>
</comment>
<dbReference type="PROSITE" id="PS51273">
    <property type="entry name" value="GATASE_TYPE_1"/>
    <property type="match status" value="1"/>
</dbReference>
<feature type="active site" description="Nucleophile" evidence="8">
    <location>
        <position position="79"/>
    </location>
</feature>
<keyword evidence="3 8" id="KW-0547">Nucleotide-binding</keyword>
<evidence type="ECO:0000259" key="9">
    <source>
        <dbReference type="Pfam" id="PF00117"/>
    </source>
</evidence>
<dbReference type="PANTHER" id="PTHR11922:SF2">
    <property type="entry name" value="GMP SYNTHASE [GLUTAMINE-HYDROLYZING]"/>
    <property type="match status" value="1"/>
</dbReference>
<dbReference type="FunFam" id="3.40.50.880:FF:000047">
    <property type="entry name" value="GMP synthase [glutamine-hydrolyzing] subunit A"/>
    <property type="match status" value="1"/>
</dbReference>
<evidence type="ECO:0000313" key="11">
    <source>
        <dbReference type="Proteomes" id="UP000273278"/>
    </source>
</evidence>
<evidence type="ECO:0000256" key="3">
    <source>
        <dbReference type="ARBA" id="ARBA00022741"/>
    </source>
</evidence>
<dbReference type="GO" id="GO:0003921">
    <property type="term" value="F:GMP synthase activity"/>
    <property type="evidence" value="ECO:0007669"/>
    <property type="project" value="TreeGrafter"/>
</dbReference>
<dbReference type="InterPro" id="IPR017926">
    <property type="entry name" value="GATASE"/>
</dbReference>
<dbReference type="RefSeq" id="WP_015503945.1">
    <property type="nucleotide sequence ID" value="NZ_CAYARL010000009.1"/>
</dbReference>
<gene>
    <name evidence="8" type="primary">guaAA</name>
    <name evidence="10" type="ORF">BKD89_00180</name>
</gene>
<feature type="active site" evidence="8">
    <location>
        <position position="166"/>
    </location>
</feature>
<evidence type="ECO:0000256" key="2">
    <source>
        <dbReference type="ARBA" id="ARBA00022598"/>
    </source>
</evidence>
<reference evidence="10 11" key="1">
    <citation type="submission" date="2016-10" db="EMBL/GenBank/DDBJ databases">
        <title>Complete genome of the TMA-utilizing, human hosted archaeon Methanomethylophilus alvus Gen. nov, sp. nov., strain Mx-05, derived from a pure culture.</title>
        <authorList>
            <person name="Brugere J.-F."/>
            <person name="Ben Hania W."/>
            <person name="Chaudhary P.P."/>
            <person name="Gaci N."/>
            <person name="Borrel G."/>
            <person name="Cao Van Tuat L."/>
            <person name="Fardeau M.-L."/>
            <person name="Harris H.M.B."/>
            <person name="O'Toole P.W."/>
            <person name="Ollivier B."/>
        </authorList>
    </citation>
    <scope>NUCLEOTIDE SEQUENCE [LARGE SCALE GENOMIC DNA]</scope>
    <source>
        <strain evidence="10 11">Mx-05</strain>
    </source>
</reference>
<proteinExistence type="inferred from homology"/>
<protein>
    <recommendedName>
        <fullName evidence="8">GMP synthase [glutamine-hydrolyzing] subunit A</fullName>
        <ecNumber evidence="8">6.3.5.2</ecNumber>
    </recommendedName>
    <alternativeName>
        <fullName evidence="8">Glutamine amidotransferase</fullName>
    </alternativeName>
</protein>
<dbReference type="InterPro" id="IPR023686">
    <property type="entry name" value="GMP_synthase_A"/>
</dbReference>
<evidence type="ECO:0000256" key="6">
    <source>
        <dbReference type="ARBA" id="ARBA00022840"/>
    </source>
</evidence>
<dbReference type="CDD" id="cd01742">
    <property type="entry name" value="GATase1_GMP_Synthase"/>
    <property type="match status" value="1"/>
</dbReference>
<dbReference type="UniPathway" id="UPA00189">
    <property type="reaction ID" value="UER00296"/>
</dbReference>
<comment type="pathway">
    <text evidence="8">Purine metabolism; GMP biosynthesis; GMP from XMP (L-Gln route): step 1/1.</text>
</comment>
<dbReference type="AlphaFoldDB" id="A0A3G3IEK4"/>
<dbReference type="OMA" id="ESHMDEV"/>
<evidence type="ECO:0000256" key="5">
    <source>
        <dbReference type="ARBA" id="ARBA00022755"/>
    </source>
</evidence>
<dbReference type="PRINTS" id="PR00096">
    <property type="entry name" value="GATASE"/>
</dbReference>
<dbReference type="Gene3D" id="3.40.50.880">
    <property type="match status" value="1"/>
</dbReference>
<feature type="active site" evidence="8">
    <location>
        <position position="168"/>
    </location>
</feature>
<sequence length="191" mass="21142">MKVYVVDNGGQWTHREWRVLKYLKVETKIVPNTTPFDELKDLDGLVLSGGAPSVACDSNRMGNNDEYLDKATFPVLGICAGMQFMSQHFGSALGPADVPEFGEVRLKVSDHSDLFAGLPDDFIVWGSHNDEVKAVPEGFRLTASSPSCKVEGIACIDRPLYGVQFHPEVENTEHGAEIFQNFLEIIKGQRQ</sequence>
<name>A0A3G3IEK4_9ARCH</name>
<evidence type="ECO:0000313" key="10">
    <source>
        <dbReference type="EMBL" id="AYQ54240.1"/>
    </source>
</evidence>
<dbReference type="NCBIfam" id="TIGR00888">
    <property type="entry name" value="guaA_Nterm"/>
    <property type="match status" value="1"/>
</dbReference>
<dbReference type="GO" id="GO:0005524">
    <property type="term" value="F:ATP binding"/>
    <property type="evidence" value="ECO:0007669"/>
    <property type="project" value="UniProtKB-KW"/>
</dbReference>